<comment type="caution">
    <text evidence="10">The sequence shown here is derived from an EMBL/GenBank/DDBJ whole genome shotgun (WGS) entry which is preliminary data.</text>
</comment>
<keyword evidence="6" id="KW-0675">Receptor</keyword>
<evidence type="ECO:0000313" key="10">
    <source>
        <dbReference type="EMBL" id="KAH3695626.1"/>
    </source>
</evidence>
<proteinExistence type="predicted"/>
<organism evidence="10 11">
    <name type="scientific">Dreissena polymorpha</name>
    <name type="common">Zebra mussel</name>
    <name type="synonym">Mytilus polymorpha</name>
    <dbReference type="NCBI Taxonomy" id="45954"/>
    <lineage>
        <taxon>Eukaryota</taxon>
        <taxon>Metazoa</taxon>
        <taxon>Spiralia</taxon>
        <taxon>Lophotrochozoa</taxon>
        <taxon>Mollusca</taxon>
        <taxon>Bivalvia</taxon>
        <taxon>Autobranchia</taxon>
        <taxon>Heteroconchia</taxon>
        <taxon>Euheterodonta</taxon>
        <taxon>Imparidentia</taxon>
        <taxon>Neoheterodontei</taxon>
        <taxon>Myida</taxon>
        <taxon>Dreissenoidea</taxon>
        <taxon>Dreissenidae</taxon>
        <taxon>Dreissena</taxon>
    </lineage>
</organism>
<gene>
    <name evidence="10" type="ORF">DPMN_083084</name>
</gene>
<dbReference type="PRINTS" id="PR00237">
    <property type="entry name" value="GPCRRHODOPSN"/>
</dbReference>
<feature type="domain" description="G-protein coupled receptors family 1 profile" evidence="9">
    <location>
        <begin position="62"/>
        <end position="93"/>
    </location>
</feature>
<evidence type="ECO:0000256" key="4">
    <source>
        <dbReference type="ARBA" id="ARBA00023040"/>
    </source>
</evidence>
<keyword evidence="4" id="KW-0297">G-protein coupled receptor</keyword>
<dbReference type="PANTHER" id="PTHR24235:SF29">
    <property type="entry name" value="GH23382P"/>
    <property type="match status" value="1"/>
</dbReference>
<evidence type="ECO:0000256" key="3">
    <source>
        <dbReference type="ARBA" id="ARBA00022989"/>
    </source>
</evidence>
<evidence type="ECO:0000256" key="2">
    <source>
        <dbReference type="ARBA" id="ARBA00022692"/>
    </source>
</evidence>
<dbReference type="PROSITE" id="PS50262">
    <property type="entry name" value="G_PROTEIN_RECEP_F1_2"/>
    <property type="match status" value="1"/>
</dbReference>
<dbReference type="SUPFAM" id="SSF81321">
    <property type="entry name" value="Family A G protein-coupled receptor-like"/>
    <property type="match status" value="1"/>
</dbReference>
<dbReference type="Pfam" id="PF00001">
    <property type="entry name" value="7tm_1"/>
    <property type="match status" value="1"/>
</dbReference>
<evidence type="ECO:0000259" key="9">
    <source>
        <dbReference type="PROSITE" id="PS50262"/>
    </source>
</evidence>
<dbReference type="EMBL" id="JAIWYP010000016">
    <property type="protein sequence ID" value="KAH3695626.1"/>
    <property type="molecule type" value="Genomic_DNA"/>
</dbReference>
<name>A0A9D3YAG8_DREPO</name>
<evidence type="ECO:0000256" key="5">
    <source>
        <dbReference type="ARBA" id="ARBA00023136"/>
    </source>
</evidence>
<keyword evidence="2 8" id="KW-0812">Transmembrane</keyword>
<dbReference type="InterPro" id="IPR017452">
    <property type="entry name" value="GPCR_Rhodpsn_7TM"/>
</dbReference>
<dbReference type="Proteomes" id="UP000828390">
    <property type="component" value="Unassembled WGS sequence"/>
</dbReference>
<dbReference type="Gene3D" id="1.20.1070.10">
    <property type="entry name" value="Rhodopsin 7-helix transmembrane proteins"/>
    <property type="match status" value="1"/>
</dbReference>
<dbReference type="AlphaFoldDB" id="A0A9D3YAG8"/>
<evidence type="ECO:0000256" key="1">
    <source>
        <dbReference type="ARBA" id="ARBA00004141"/>
    </source>
</evidence>
<evidence type="ECO:0000313" key="11">
    <source>
        <dbReference type="Proteomes" id="UP000828390"/>
    </source>
</evidence>
<keyword evidence="5 8" id="KW-0472">Membrane</keyword>
<accession>A0A9D3YAG8</accession>
<feature type="transmembrane region" description="Helical" evidence="8">
    <location>
        <begin position="46"/>
        <end position="71"/>
    </location>
</feature>
<sequence>MSPENTSIGNSSATFYPGLLTDRELWMHVIDDFKQSQFTLNNAATILLMCLYVPIFLTSLMGNILVLLVILPNQRMWTVTNNFLVNLALADLLGKYLPMDIASIYASRCQHVLIWT</sequence>
<dbReference type="InterPro" id="IPR000276">
    <property type="entry name" value="GPCR_Rhodpsn"/>
</dbReference>
<keyword evidence="7" id="KW-0807">Transducer</keyword>
<dbReference type="GO" id="GO:0016020">
    <property type="term" value="C:membrane"/>
    <property type="evidence" value="ECO:0007669"/>
    <property type="project" value="UniProtKB-SubCell"/>
</dbReference>
<keyword evidence="11" id="KW-1185">Reference proteome</keyword>
<reference evidence="10" key="1">
    <citation type="journal article" date="2019" name="bioRxiv">
        <title>The Genome of the Zebra Mussel, Dreissena polymorpha: A Resource for Invasive Species Research.</title>
        <authorList>
            <person name="McCartney M.A."/>
            <person name="Auch B."/>
            <person name="Kono T."/>
            <person name="Mallez S."/>
            <person name="Zhang Y."/>
            <person name="Obille A."/>
            <person name="Becker A."/>
            <person name="Abrahante J.E."/>
            <person name="Garbe J."/>
            <person name="Badalamenti J.P."/>
            <person name="Herman A."/>
            <person name="Mangelson H."/>
            <person name="Liachko I."/>
            <person name="Sullivan S."/>
            <person name="Sone E.D."/>
            <person name="Koren S."/>
            <person name="Silverstein K.A.T."/>
            <person name="Beckman K.B."/>
            <person name="Gohl D.M."/>
        </authorList>
    </citation>
    <scope>NUCLEOTIDE SEQUENCE</scope>
    <source>
        <strain evidence="10">Duluth1</strain>
        <tissue evidence="10">Whole animal</tissue>
    </source>
</reference>
<dbReference type="PANTHER" id="PTHR24235">
    <property type="entry name" value="NEUROPEPTIDE Y RECEPTOR"/>
    <property type="match status" value="1"/>
</dbReference>
<comment type="subcellular location">
    <subcellularLocation>
        <location evidence="1">Membrane</location>
        <topology evidence="1">Multi-pass membrane protein</topology>
    </subcellularLocation>
</comment>
<evidence type="ECO:0000256" key="6">
    <source>
        <dbReference type="ARBA" id="ARBA00023170"/>
    </source>
</evidence>
<reference evidence="10" key="2">
    <citation type="submission" date="2020-11" db="EMBL/GenBank/DDBJ databases">
        <authorList>
            <person name="McCartney M.A."/>
            <person name="Auch B."/>
            <person name="Kono T."/>
            <person name="Mallez S."/>
            <person name="Becker A."/>
            <person name="Gohl D.M."/>
            <person name="Silverstein K.A.T."/>
            <person name="Koren S."/>
            <person name="Bechman K.B."/>
            <person name="Herman A."/>
            <person name="Abrahante J.E."/>
            <person name="Garbe J."/>
        </authorList>
    </citation>
    <scope>NUCLEOTIDE SEQUENCE</scope>
    <source>
        <strain evidence="10">Duluth1</strain>
        <tissue evidence="10">Whole animal</tissue>
    </source>
</reference>
<keyword evidence="3 8" id="KW-1133">Transmembrane helix</keyword>
<dbReference type="GO" id="GO:0004930">
    <property type="term" value="F:G protein-coupled receptor activity"/>
    <property type="evidence" value="ECO:0007669"/>
    <property type="project" value="UniProtKB-KW"/>
</dbReference>
<evidence type="ECO:0000256" key="8">
    <source>
        <dbReference type="SAM" id="Phobius"/>
    </source>
</evidence>
<evidence type="ECO:0000256" key="7">
    <source>
        <dbReference type="ARBA" id="ARBA00023224"/>
    </source>
</evidence>
<protein>
    <recommendedName>
        <fullName evidence="9">G-protein coupled receptors family 1 profile domain-containing protein</fullName>
    </recommendedName>
</protein>